<proteinExistence type="inferred from homology"/>
<evidence type="ECO:0000313" key="5">
    <source>
        <dbReference type="Proteomes" id="UP000239388"/>
    </source>
</evidence>
<dbReference type="InterPro" id="IPR005659">
    <property type="entry name" value="Chemorcpt_Glu_NH3ase_CheD"/>
</dbReference>
<dbReference type="EC" id="3.5.1.44" evidence="3"/>
<evidence type="ECO:0000256" key="3">
    <source>
        <dbReference type="HAMAP-Rule" id="MF_01440"/>
    </source>
</evidence>
<reference evidence="4 5" key="1">
    <citation type="submission" date="2018-02" db="EMBL/GenBank/DDBJ databases">
        <title>Comparative genomes isolates from brazilian mangrove.</title>
        <authorList>
            <person name="Araujo J.E."/>
            <person name="Taketani R.G."/>
            <person name="Silva M.C.P."/>
            <person name="Loureco M.V."/>
            <person name="Andreote F.D."/>
        </authorList>
    </citation>
    <scope>NUCLEOTIDE SEQUENCE [LARGE SCALE GENOMIC DNA]</scope>
    <source>
        <strain evidence="4 5">NAP PRIS-MGV</strain>
    </source>
</reference>
<dbReference type="Proteomes" id="UP000239388">
    <property type="component" value="Unassembled WGS sequence"/>
</dbReference>
<evidence type="ECO:0000256" key="1">
    <source>
        <dbReference type="ARBA" id="ARBA00022500"/>
    </source>
</evidence>
<dbReference type="SUPFAM" id="SSF64438">
    <property type="entry name" value="CNF1/YfiH-like putative cysteine hydrolases"/>
    <property type="match status" value="1"/>
</dbReference>
<dbReference type="InterPro" id="IPR011324">
    <property type="entry name" value="Cytotoxic_necrot_fac-like_cat"/>
</dbReference>
<comment type="caution">
    <text evidence="4">The sequence shown here is derived from an EMBL/GenBank/DDBJ whole genome shotgun (WGS) entry which is preliminary data.</text>
</comment>
<sequence length="177" mass="18991">MLLGYLAMGILGQAKMATANLKKTSIRVPMAGIEVSNSPDALETLLGSCVGIALWCRETQRGALAHAMLSESRGEVQQPGRFVDSAIATMLDTLAKKGARRRALVAKLCGGSNMFKGTANTQDVGRRNIEKAQEILRSLRIPILAEHVGGNAGRVIHFDLETGRIQVKIGREVVAEI</sequence>
<dbReference type="PANTHER" id="PTHR35147">
    <property type="entry name" value="CHEMORECEPTOR GLUTAMINE DEAMIDASE CHED-RELATED"/>
    <property type="match status" value="1"/>
</dbReference>
<comment type="similarity">
    <text evidence="3">Belongs to the CheD family.</text>
</comment>
<dbReference type="InterPro" id="IPR038592">
    <property type="entry name" value="CheD-like_sf"/>
</dbReference>
<evidence type="ECO:0000313" key="4">
    <source>
        <dbReference type="EMBL" id="PQO31689.1"/>
    </source>
</evidence>
<comment type="function">
    <text evidence="3">Probably deamidates glutamine residues to glutamate on methyl-accepting chemotaxis receptors (MCPs), playing an important role in chemotaxis.</text>
</comment>
<dbReference type="EMBL" id="PUIB01000019">
    <property type="protein sequence ID" value="PQO31689.1"/>
    <property type="molecule type" value="Genomic_DNA"/>
</dbReference>
<dbReference type="CDD" id="cd16352">
    <property type="entry name" value="CheD"/>
    <property type="match status" value="1"/>
</dbReference>
<gene>
    <name evidence="3" type="primary">cheD</name>
    <name evidence="4" type="ORF">C5Y98_19950</name>
</gene>
<evidence type="ECO:0000256" key="2">
    <source>
        <dbReference type="ARBA" id="ARBA00022801"/>
    </source>
</evidence>
<dbReference type="Gene3D" id="3.30.1330.200">
    <property type="match status" value="1"/>
</dbReference>
<dbReference type="HAMAP" id="MF_01440">
    <property type="entry name" value="CheD"/>
    <property type="match status" value="1"/>
</dbReference>
<dbReference type="PANTHER" id="PTHR35147:SF1">
    <property type="entry name" value="CHEMORECEPTOR GLUTAMINE DEAMIDASE CHED-RELATED"/>
    <property type="match status" value="1"/>
</dbReference>
<protein>
    <recommendedName>
        <fullName evidence="3">Probable chemoreceptor glutamine deamidase CheD</fullName>
        <ecNumber evidence="3">3.5.1.44</ecNumber>
    </recommendedName>
</protein>
<comment type="catalytic activity">
    <reaction evidence="3">
        <text>L-glutaminyl-[protein] + H2O = L-glutamyl-[protein] + NH4(+)</text>
        <dbReference type="Rhea" id="RHEA:16441"/>
        <dbReference type="Rhea" id="RHEA-COMP:10207"/>
        <dbReference type="Rhea" id="RHEA-COMP:10208"/>
        <dbReference type="ChEBI" id="CHEBI:15377"/>
        <dbReference type="ChEBI" id="CHEBI:28938"/>
        <dbReference type="ChEBI" id="CHEBI:29973"/>
        <dbReference type="ChEBI" id="CHEBI:30011"/>
        <dbReference type="EC" id="3.5.1.44"/>
    </reaction>
</comment>
<dbReference type="GO" id="GO:0006935">
    <property type="term" value="P:chemotaxis"/>
    <property type="evidence" value="ECO:0007669"/>
    <property type="project" value="UniProtKB-UniRule"/>
</dbReference>
<keyword evidence="1 3" id="KW-0145">Chemotaxis</keyword>
<keyword evidence="2 3" id="KW-0378">Hydrolase</keyword>
<name>A0A2S8FHP1_9BACT</name>
<organism evidence="4 5">
    <name type="scientific">Blastopirellula marina</name>
    <dbReference type="NCBI Taxonomy" id="124"/>
    <lineage>
        <taxon>Bacteria</taxon>
        <taxon>Pseudomonadati</taxon>
        <taxon>Planctomycetota</taxon>
        <taxon>Planctomycetia</taxon>
        <taxon>Pirellulales</taxon>
        <taxon>Pirellulaceae</taxon>
        <taxon>Blastopirellula</taxon>
    </lineage>
</organism>
<dbReference type="AlphaFoldDB" id="A0A2S8FHP1"/>
<accession>A0A2S8FHP1</accession>
<dbReference type="GO" id="GO:0050568">
    <property type="term" value="F:protein-glutamine glutaminase activity"/>
    <property type="evidence" value="ECO:0007669"/>
    <property type="project" value="UniProtKB-UniRule"/>
</dbReference>
<dbReference type="Pfam" id="PF03975">
    <property type="entry name" value="CheD"/>
    <property type="match status" value="1"/>
</dbReference>